<gene>
    <name evidence="2" type="ORF">BGZ99_010016</name>
</gene>
<keyword evidence="3" id="KW-1185">Reference proteome</keyword>
<evidence type="ECO:0000256" key="1">
    <source>
        <dbReference type="SAM" id="MobiDB-lite"/>
    </source>
</evidence>
<feature type="region of interest" description="Disordered" evidence="1">
    <location>
        <begin position="21"/>
        <end position="42"/>
    </location>
</feature>
<evidence type="ECO:0000313" key="2">
    <source>
        <dbReference type="EMBL" id="KAG0329905.1"/>
    </source>
</evidence>
<dbReference type="Proteomes" id="UP000738325">
    <property type="component" value="Unassembled WGS sequence"/>
</dbReference>
<accession>A0A9P6RV03</accession>
<dbReference type="EMBL" id="JAAAIP010000009">
    <property type="protein sequence ID" value="KAG0329905.1"/>
    <property type="molecule type" value="Genomic_DNA"/>
</dbReference>
<evidence type="ECO:0000313" key="3">
    <source>
        <dbReference type="Proteomes" id="UP000738325"/>
    </source>
</evidence>
<sequence length="89" mass="9890">MARSPALLSVDRNLQTPSTVSSLLSLADDSEKPKPDETSASAEAQTVFKNKYMSKLEAKDKLNKLYLIQVCYATKGIKKVPIFFSHKKV</sequence>
<comment type="caution">
    <text evidence="2">The sequence shown here is derived from an EMBL/GenBank/DDBJ whole genome shotgun (WGS) entry which is preliminary data.</text>
</comment>
<name>A0A9P6RV03_9FUNG</name>
<organism evidence="2 3">
    <name type="scientific">Dissophora globulifera</name>
    <dbReference type="NCBI Taxonomy" id="979702"/>
    <lineage>
        <taxon>Eukaryota</taxon>
        <taxon>Fungi</taxon>
        <taxon>Fungi incertae sedis</taxon>
        <taxon>Mucoromycota</taxon>
        <taxon>Mortierellomycotina</taxon>
        <taxon>Mortierellomycetes</taxon>
        <taxon>Mortierellales</taxon>
        <taxon>Mortierellaceae</taxon>
        <taxon>Dissophora</taxon>
    </lineage>
</organism>
<proteinExistence type="predicted"/>
<dbReference type="AlphaFoldDB" id="A0A9P6RV03"/>
<protein>
    <submittedName>
        <fullName evidence="2">Uncharacterized protein</fullName>
    </submittedName>
</protein>
<reference evidence="2" key="1">
    <citation type="journal article" date="2020" name="Fungal Divers.">
        <title>Resolving the Mortierellaceae phylogeny through synthesis of multi-gene phylogenetics and phylogenomics.</title>
        <authorList>
            <person name="Vandepol N."/>
            <person name="Liber J."/>
            <person name="Desiro A."/>
            <person name="Na H."/>
            <person name="Kennedy M."/>
            <person name="Barry K."/>
            <person name="Grigoriev I.V."/>
            <person name="Miller A.N."/>
            <person name="O'Donnell K."/>
            <person name="Stajich J.E."/>
            <person name="Bonito G."/>
        </authorList>
    </citation>
    <scope>NUCLEOTIDE SEQUENCE</scope>
    <source>
        <strain evidence="2">REB-010B</strain>
    </source>
</reference>